<feature type="transmembrane region" description="Helical" evidence="7">
    <location>
        <begin position="137"/>
        <end position="156"/>
    </location>
</feature>
<keyword evidence="2" id="KW-0813">Transport</keyword>
<feature type="transmembrane region" description="Helical" evidence="7">
    <location>
        <begin position="466"/>
        <end position="486"/>
    </location>
</feature>
<dbReference type="PANTHER" id="PTHR30509">
    <property type="entry name" value="P-HYDROXYBENZOIC ACID EFFLUX PUMP SUBUNIT-RELATED"/>
    <property type="match status" value="1"/>
</dbReference>
<feature type="transmembrane region" description="Helical" evidence="7">
    <location>
        <begin position="414"/>
        <end position="436"/>
    </location>
</feature>
<keyword evidence="6 7" id="KW-0472">Membrane</keyword>
<accession>A0ABV8T2M4</accession>
<feature type="transmembrane region" description="Helical" evidence="7">
    <location>
        <begin position="55"/>
        <end position="73"/>
    </location>
</feature>
<feature type="transmembrane region" description="Helical" evidence="7">
    <location>
        <begin position="442"/>
        <end position="459"/>
    </location>
</feature>
<evidence type="ECO:0000256" key="5">
    <source>
        <dbReference type="ARBA" id="ARBA00022989"/>
    </source>
</evidence>
<keyword evidence="5 7" id="KW-1133">Transmembrane helix</keyword>
<feature type="transmembrane region" description="Helical" evidence="7">
    <location>
        <begin position="364"/>
        <end position="384"/>
    </location>
</feature>
<name>A0ABV8T2M4_9GAMM</name>
<evidence type="ECO:0000256" key="1">
    <source>
        <dbReference type="ARBA" id="ARBA00004651"/>
    </source>
</evidence>
<evidence type="ECO:0000256" key="2">
    <source>
        <dbReference type="ARBA" id="ARBA00022448"/>
    </source>
</evidence>
<organism evidence="8 9">
    <name type="scientific">Steroidobacter flavus</name>
    <dbReference type="NCBI Taxonomy" id="1842136"/>
    <lineage>
        <taxon>Bacteria</taxon>
        <taxon>Pseudomonadati</taxon>
        <taxon>Pseudomonadota</taxon>
        <taxon>Gammaproteobacteria</taxon>
        <taxon>Steroidobacterales</taxon>
        <taxon>Steroidobacteraceae</taxon>
        <taxon>Steroidobacter</taxon>
    </lineage>
</organism>
<evidence type="ECO:0000256" key="6">
    <source>
        <dbReference type="ARBA" id="ARBA00023136"/>
    </source>
</evidence>
<feature type="transmembrane region" description="Helical" evidence="7">
    <location>
        <begin position="498"/>
        <end position="523"/>
    </location>
</feature>
<sequence>MKADADALLFSMKSFAAAMLAYYISLCIGLPKPYWAIVTVYIVSQTSAGASLSRGVYRFLGTFIGAAATVAIVPNFVNDPLACSVILACWIGLCLYVSLLDRTPRAYAYVLAGYTASLIGFPCVLDPGAVFETASVRVQEISIGILCAVLIHRFVVPKPMTSQFLTKLSTTLNDARRMANDALRGAPQEKSRRDRNQLAADLLALQGLATYLPYDPAPATPAREKLQLIHDRLARLLPLATEIEDRLHALNIRDHDTPEELTALLGDVETWITAAGATERELVAVQLIERARMLQARIGTNIAAHGDLLAANLAGHLAEMIELLHDCDRLGRDIATAGQSREVTLLRWRKRPTGYVYHRDSLMAARAASGAIVGIVIGCAFWIWSAWPDGALAVSVLGVCCALLGNVDAPAPNVVKFLVGSTYAVAISLIYSFVILPRVTEFAVLVAVLAPAFLLAGSIQARPPTTLMALGITLTTPILCGLGTTYTGDFAMFLNSAVALFAGTGFAVVSMTALQTVPVDAAINRLLRVSRRDVSRRACGSAPEEAHWTSLMIDRTALLLPRLRVSDASYADVLDDTVYHLRVGHAVDQLRRAVEHLEGDLGDEARELLLATAARFSARRQTKPVEALALNRRIETLMTLFAGSSLPERSRLLDILIDLRFALNPGGATHEERDS</sequence>
<protein>
    <submittedName>
        <fullName evidence="8">FUSC family protein</fullName>
    </submittedName>
</protein>
<dbReference type="Proteomes" id="UP001595904">
    <property type="component" value="Unassembled WGS sequence"/>
</dbReference>
<feature type="transmembrane region" description="Helical" evidence="7">
    <location>
        <begin position="79"/>
        <end position="99"/>
    </location>
</feature>
<dbReference type="Pfam" id="PF04632">
    <property type="entry name" value="FUSC"/>
    <property type="match status" value="1"/>
</dbReference>
<keyword evidence="9" id="KW-1185">Reference proteome</keyword>
<reference evidence="9" key="1">
    <citation type="journal article" date="2019" name="Int. J. Syst. Evol. Microbiol.">
        <title>The Global Catalogue of Microorganisms (GCM) 10K type strain sequencing project: providing services to taxonomists for standard genome sequencing and annotation.</title>
        <authorList>
            <consortium name="The Broad Institute Genomics Platform"/>
            <consortium name="The Broad Institute Genome Sequencing Center for Infectious Disease"/>
            <person name="Wu L."/>
            <person name="Ma J."/>
        </authorList>
    </citation>
    <scope>NUCLEOTIDE SEQUENCE [LARGE SCALE GENOMIC DNA]</scope>
    <source>
        <strain evidence="9">CGMCC 1.10759</strain>
    </source>
</reference>
<evidence type="ECO:0000313" key="9">
    <source>
        <dbReference type="Proteomes" id="UP001595904"/>
    </source>
</evidence>
<gene>
    <name evidence="8" type="ORF">ACFPN2_34325</name>
</gene>
<evidence type="ECO:0000256" key="3">
    <source>
        <dbReference type="ARBA" id="ARBA00022475"/>
    </source>
</evidence>
<comment type="caution">
    <text evidence="8">The sequence shown here is derived from an EMBL/GenBank/DDBJ whole genome shotgun (WGS) entry which is preliminary data.</text>
</comment>
<feature type="transmembrane region" description="Helical" evidence="7">
    <location>
        <begin position="106"/>
        <end position="125"/>
    </location>
</feature>
<proteinExistence type="predicted"/>
<dbReference type="EMBL" id="JBHSDU010000015">
    <property type="protein sequence ID" value="MFC4314196.1"/>
    <property type="molecule type" value="Genomic_DNA"/>
</dbReference>
<evidence type="ECO:0000256" key="4">
    <source>
        <dbReference type="ARBA" id="ARBA00022692"/>
    </source>
</evidence>
<comment type="subcellular location">
    <subcellularLocation>
        <location evidence="1">Cell membrane</location>
        <topology evidence="1">Multi-pass membrane protein</topology>
    </subcellularLocation>
</comment>
<feature type="transmembrane region" description="Helical" evidence="7">
    <location>
        <begin position="20"/>
        <end position="43"/>
    </location>
</feature>
<dbReference type="InterPro" id="IPR006726">
    <property type="entry name" value="PHBA_efflux_AaeB/fusaric-R"/>
</dbReference>
<keyword evidence="4 7" id="KW-0812">Transmembrane</keyword>
<evidence type="ECO:0000313" key="8">
    <source>
        <dbReference type="EMBL" id="MFC4314196.1"/>
    </source>
</evidence>
<feature type="transmembrane region" description="Helical" evidence="7">
    <location>
        <begin position="390"/>
        <end position="407"/>
    </location>
</feature>
<evidence type="ECO:0000256" key="7">
    <source>
        <dbReference type="SAM" id="Phobius"/>
    </source>
</evidence>
<dbReference type="PANTHER" id="PTHR30509:SF9">
    <property type="entry name" value="MULTIDRUG RESISTANCE PROTEIN MDTO"/>
    <property type="match status" value="1"/>
</dbReference>
<keyword evidence="3" id="KW-1003">Cell membrane</keyword>
<dbReference type="RefSeq" id="WP_380605181.1">
    <property type="nucleotide sequence ID" value="NZ_JBHSDU010000015.1"/>
</dbReference>